<dbReference type="EMBL" id="LADI01008367">
    <property type="protein sequence ID" value="KPJ20690.1"/>
    <property type="molecule type" value="Genomic_DNA"/>
</dbReference>
<accession>A0A0N1IDG2</accession>
<proteinExistence type="predicted"/>
<sequence length="82" mass="9298">MPALSYKHFHGYIKHNIAYPKVVFIHEPGENAIDVGTQRVSDARVDGVLGDITRRKPSTLQRIKHLTHIPAGQLKQRLNTVF</sequence>
<evidence type="ECO:0000313" key="2">
    <source>
        <dbReference type="Proteomes" id="UP000053268"/>
    </source>
</evidence>
<dbReference type="AlphaFoldDB" id="A0A0N1IDG2"/>
<evidence type="ECO:0000313" key="1">
    <source>
        <dbReference type="EMBL" id="KPJ20690.1"/>
    </source>
</evidence>
<dbReference type="Proteomes" id="UP000053268">
    <property type="component" value="Unassembled WGS sequence"/>
</dbReference>
<keyword evidence="2" id="KW-1185">Reference proteome</keyword>
<gene>
    <name evidence="1" type="ORF">RR46_00123</name>
</gene>
<reference evidence="1 2" key="1">
    <citation type="journal article" date="2015" name="Nat. Commun.">
        <title>Outbred genome sequencing and CRISPR/Cas9 gene editing in butterflies.</title>
        <authorList>
            <person name="Li X."/>
            <person name="Fan D."/>
            <person name="Zhang W."/>
            <person name="Liu G."/>
            <person name="Zhang L."/>
            <person name="Zhao L."/>
            <person name="Fang X."/>
            <person name="Chen L."/>
            <person name="Dong Y."/>
            <person name="Chen Y."/>
            <person name="Ding Y."/>
            <person name="Zhao R."/>
            <person name="Feng M."/>
            <person name="Zhu Y."/>
            <person name="Feng Y."/>
            <person name="Jiang X."/>
            <person name="Zhu D."/>
            <person name="Xiang H."/>
            <person name="Feng X."/>
            <person name="Li S."/>
            <person name="Wang J."/>
            <person name="Zhang G."/>
            <person name="Kronforst M.R."/>
            <person name="Wang W."/>
        </authorList>
    </citation>
    <scope>NUCLEOTIDE SEQUENCE [LARGE SCALE GENOMIC DNA]</scope>
    <source>
        <strain evidence="1">Ya'a_city_454_Px</strain>
        <tissue evidence="1">Whole body</tissue>
    </source>
</reference>
<name>A0A0N1IDG2_PAPXU</name>
<protein>
    <submittedName>
        <fullName evidence="1">Uncharacterized protein</fullName>
    </submittedName>
</protein>
<comment type="caution">
    <text evidence="1">The sequence shown here is derived from an EMBL/GenBank/DDBJ whole genome shotgun (WGS) entry which is preliminary data.</text>
</comment>
<organism evidence="1 2">
    <name type="scientific">Papilio xuthus</name>
    <name type="common">Asian swallowtail butterfly</name>
    <dbReference type="NCBI Taxonomy" id="66420"/>
    <lineage>
        <taxon>Eukaryota</taxon>
        <taxon>Metazoa</taxon>
        <taxon>Ecdysozoa</taxon>
        <taxon>Arthropoda</taxon>
        <taxon>Hexapoda</taxon>
        <taxon>Insecta</taxon>
        <taxon>Pterygota</taxon>
        <taxon>Neoptera</taxon>
        <taxon>Endopterygota</taxon>
        <taxon>Lepidoptera</taxon>
        <taxon>Glossata</taxon>
        <taxon>Ditrysia</taxon>
        <taxon>Papilionoidea</taxon>
        <taxon>Papilionidae</taxon>
        <taxon>Papilioninae</taxon>
        <taxon>Papilio</taxon>
    </lineage>
</organism>